<dbReference type="PANTHER" id="PTHR43798">
    <property type="entry name" value="MONOACYLGLYCEROL LIPASE"/>
    <property type="match status" value="1"/>
</dbReference>
<gene>
    <name evidence="2" type="ORF">MNR06_10565</name>
</gene>
<accession>A0ABY4C5Y7</accession>
<dbReference type="InterPro" id="IPR029058">
    <property type="entry name" value="AB_hydrolase_fold"/>
</dbReference>
<name>A0ABY4C5Y7_9BACT</name>
<dbReference type="InterPro" id="IPR000073">
    <property type="entry name" value="AB_hydrolase_1"/>
</dbReference>
<dbReference type="RefSeq" id="WP_243535823.1">
    <property type="nucleotide sequence ID" value="NZ_CP093442.1"/>
</dbReference>
<evidence type="ECO:0000313" key="2">
    <source>
        <dbReference type="EMBL" id="UOF00144.1"/>
    </source>
</evidence>
<dbReference type="Pfam" id="PF12697">
    <property type="entry name" value="Abhydrolase_6"/>
    <property type="match status" value="1"/>
</dbReference>
<protein>
    <submittedName>
        <fullName evidence="2">Alpha/beta hydrolase</fullName>
    </submittedName>
</protein>
<sequence>MINYEIKENVVPEDIFFIHGNLSSNRWWYPAGEVWAAEAKGKDHKGSLIFAEFRGCGKSAAPKDSSEVDLHLFADDFIRVLKSLNKTSVHVVGHSTGGLIAALMLAKEPSLFKKAVLLDPVGAQGITFDKSMIAAFEQMKADKNLTAAVIGSTIHNNNPHSLFFNHIIVEDAFHSVKTVGHWVLEALDGLDVREDLKDVGHEVLVLHGEHDKLLPVSDSQNLAKLFSRGSFEIIEGQGHCANVEAPEKLVNIINRYLF</sequence>
<organism evidence="2 3">
    <name type="scientific">Bdellovibrio reynosensis</name>
    <dbReference type="NCBI Taxonomy" id="2835041"/>
    <lineage>
        <taxon>Bacteria</taxon>
        <taxon>Pseudomonadati</taxon>
        <taxon>Bdellovibrionota</taxon>
        <taxon>Bdellovibrionia</taxon>
        <taxon>Bdellovibrionales</taxon>
        <taxon>Pseudobdellovibrionaceae</taxon>
        <taxon>Bdellovibrio</taxon>
    </lineage>
</organism>
<feature type="domain" description="AB hydrolase-1" evidence="1">
    <location>
        <begin position="15"/>
        <end position="250"/>
    </location>
</feature>
<dbReference type="GO" id="GO:0016787">
    <property type="term" value="F:hydrolase activity"/>
    <property type="evidence" value="ECO:0007669"/>
    <property type="project" value="UniProtKB-KW"/>
</dbReference>
<keyword evidence="2" id="KW-0378">Hydrolase</keyword>
<dbReference type="GO" id="GO:0016853">
    <property type="term" value="F:isomerase activity"/>
    <property type="evidence" value="ECO:0007669"/>
    <property type="project" value="UniProtKB-KW"/>
</dbReference>
<dbReference type="InterPro" id="IPR050266">
    <property type="entry name" value="AB_hydrolase_sf"/>
</dbReference>
<dbReference type="Gene3D" id="3.40.50.1820">
    <property type="entry name" value="alpha/beta hydrolase"/>
    <property type="match status" value="1"/>
</dbReference>
<keyword evidence="2" id="KW-0413">Isomerase</keyword>
<dbReference type="PRINTS" id="PR00111">
    <property type="entry name" value="ABHYDROLASE"/>
</dbReference>
<dbReference type="SUPFAM" id="SSF53474">
    <property type="entry name" value="alpha/beta-Hydrolases"/>
    <property type="match status" value="1"/>
</dbReference>
<evidence type="ECO:0000313" key="3">
    <source>
        <dbReference type="Proteomes" id="UP000830116"/>
    </source>
</evidence>
<dbReference type="Proteomes" id="UP000830116">
    <property type="component" value="Chromosome"/>
</dbReference>
<keyword evidence="3" id="KW-1185">Reference proteome</keyword>
<reference evidence="2" key="1">
    <citation type="submission" date="2022-03" db="EMBL/GenBank/DDBJ databases">
        <title>Genome Identification and Characterization of new species Bdellovibrio reynosense LBG001 sp. nov. from a Mexico soil sample.</title>
        <authorList>
            <person name="Camilli A."/>
            <person name="Ajao Y."/>
            <person name="Guo X."/>
        </authorList>
    </citation>
    <scope>NUCLEOTIDE SEQUENCE</scope>
    <source>
        <strain evidence="2">LBG001</strain>
    </source>
</reference>
<evidence type="ECO:0000259" key="1">
    <source>
        <dbReference type="Pfam" id="PF12697"/>
    </source>
</evidence>
<proteinExistence type="predicted"/>
<dbReference type="EMBL" id="CP093442">
    <property type="protein sequence ID" value="UOF00144.1"/>
    <property type="molecule type" value="Genomic_DNA"/>
</dbReference>